<proteinExistence type="predicted"/>
<dbReference type="RefSeq" id="WP_025056886.1">
    <property type="nucleotide sequence ID" value="NZ_JACIFU010000002.1"/>
</dbReference>
<reference evidence="1 2" key="1">
    <citation type="submission" date="2020-08" db="EMBL/GenBank/DDBJ databases">
        <title>Genomic Encyclopedia of Type Strains, Phase IV (KMG-IV): sequencing the most valuable type-strain genomes for metagenomic binning, comparative biology and taxonomic classification.</title>
        <authorList>
            <person name="Goeker M."/>
        </authorList>
    </citation>
    <scope>NUCLEOTIDE SEQUENCE [LARGE SCALE GENOMIC DNA]</scope>
    <source>
        <strain evidence="1 2">DSM 101015</strain>
    </source>
</reference>
<dbReference type="AlphaFoldDB" id="A0A7W6Q5Z8"/>
<gene>
    <name evidence="1" type="ORF">GGR93_002083</name>
</gene>
<name>A0A7W6Q5Z8_9RHOB</name>
<dbReference type="EMBL" id="JACIFU010000002">
    <property type="protein sequence ID" value="MBB4174310.1"/>
    <property type="molecule type" value="Genomic_DNA"/>
</dbReference>
<evidence type="ECO:0008006" key="3">
    <source>
        <dbReference type="Google" id="ProtNLM"/>
    </source>
</evidence>
<protein>
    <recommendedName>
        <fullName evidence="3">DUF1127 domain-containing protein</fullName>
    </recommendedName>
</protein>
<accession>A0A7W6Q5Z8</accession>
<evidence type="ECO:0000313" key="2">
    <source>
        <dbReference type="Proteomes" id="UP000565745"/>
    </source>
</evidence>
<keyword evidence="2" id="KW-1185">Reference proteome</keyword>
<dbReference type="OrthoDB" id="7867799at2"/>
<dbReference type="Proteomes" id="UP000565745">
    <property type="component" value="Unassembled WGS sequence"/>
</dbReference>
<comment type="caution">
    <text evidence="1">The sequence shown here is derived from an EMBL/GenBank/DDBJ whole genome shotgun (WGS) entry which is preliminary data.</text>
</comment>
<evidence type="ECO:0000313" key="1">
    <source>
        <dbReference type="EMBL" id="MBB4174310.1"/>
    </source>
</evidence>
<sequence>MAYQEITAASAVLNHEIALTRRFFVGVGNWFSRVGESMAKGSVGQRRYDQAEALNALSDAELAKKGLKREEIIHHVFRDLYYI</sequence>
<organism evidence="1 2">
    <name type="scientific">Sulfitobacter noctilucicola</name>
    <dbReference type="NCBI Taxonomy" id="1342301"/>
    <lineage>
        <taxon>Bacteria</taxon>
        <taxon>Pseudomonadati</taxon>
        <taxon>Pseudomonadota</taxon>
        <taxon>Alphaproteobacteria</taxon>
        <taxon>Rhodobacterales</taxon>
        <taxon>Roseobacteraceae</taxon>
        <taxon>Sulfitobacter</taxon>
    </lineage>
</organism>